<evidence type="ECO:0000313" key="8">
    <source>
        <dbReference type="Proteomes" id="UP000315949"/>
    </source>
</evidence>
<dbReference type="InterPro" id="IPR036388">
    <property type="entry name" value="WH-like_DNA-bd_sf"/>
</dbReference>
<proteinExistence type="inferred from homology"/>
<reference evidence="7 8" key="1">
    <citation type="submission" date="2019-07" db="EMBL/GenBank/DDBJ databases">
        <title>Luteimonas sp. YD-1 nov., isolated from acidic soil.</title>
        <authorList>
            <person name="Zhou J."/>
        </authorList>
    </citation>
    <scope>NUCLEOTIDE SEQUENCE [LARGE SCALE GENOMIC DNA]</scope>
    <source>
        <strain evidence="7 8">YD-1</strain>
    </source>
</reference>
<dbReference type="GO" id="GO:0006352">
    <property type="term" value="P:DNA-templated transcription initiation"/>
    <property type="evidence" value="ECO:0007669"/>
    <property type="project" value="InterPro"/>
</dbReference>
<evidence type="ECO:0000259" key="6">
    <source>
        <dbReference type="Pfam" id="PF08281"/>
    </source>
</evidence>
<dbReference type="PANTHER" id="PTHR43133:SF45">
    <property type="entry name" value="RNA POLYMERASE ECF-TYPE SIGMA FACTOR"/>
    <property type="match status" value="1"/>
</dbReference>
<dbReference type="Pfam" id="PF04542">
    <property type="entry name" value="Sigma70_r2"/>
    <property type="match status" value="1"/>
</dbReference>
<dbReference type="InterPro" id="IPR039425">
    <property type="entry name" value="RNA_pol_sigma-70-like"/>
</dbReference>
<organism evidence="7 8">
    <name type="scientific">Luteimonas wenzhouensis</name>
    <dbReference type="NCBI Taxonomy" id="2599615"/>
    <lineage>
        <taxon>Bacteria</taxon>
        <taxon>Pseudomonadati</taxon>
        <taxon>Pseudomonadota</taxon>
        <taxon>Gammaproteobacteria</taxon>
        <taxon>Lysobacterales</taxon>
        <taxon>Lysobacteraceae</taxon>
        <taxon>Luteimonas</taxon>
    </lineage>
</organism>
<dbReference type="EMBL" id="VOHE01000002">
    <property type="protein sequence ID" value="TWT20614.1"/>
    <property type="molecule type" value="Genomic_DNA"/>
</dbReference>
<accession>A0A5C5U3Y6</accession>
<gene>
    <name evidence="7" type="ORF">FQY79_04575</name>
</gene>
<keyword evidence="2" id="KW-0805">Transcription regulation</keyword>
<evidence type="ECO:0000259" key="5">
    <source>
        <dbReference type="Pfam" id="PF04542"/>
    </source>
</evidence>
<dbReference type="PANTHER" id="PTHR43133">
    <property type="entry name" value="RNA POLYMERASE ECF-TYPE SIGMA FACTO"/>
    <property type="match status" value="1"/>
</dbReference>
<evidence type="ECO:0000256" key="3">
    <source>
        <dbReference type="ARBA" id="ARBA00023082"/>
    </source>
</evidence>
<keyword evidence="4" id="KW-0804">Transcription</keyword>
<dbReference type="GO" id="GO:0016987">
    <property type="term" value="F:sigma factor activity"/>
    <property type="evidence" value="ECO:0007669"/>
    <property type="project" value="UniProtKB-KW"/>
</dbReference>
<protein>
    <submittedName>
        <fullName evidence="7">Sigma-70 family RNA polymerase sigma factor</fullName>
    </submittedName>
</protein>
<evidence type="ECO:0000256" key="4">
    <source>
        <dbReference type="ARBA" id="ARBA00023163"/>
    </source>
</evidence>
<dbReference type="NCBIfam" id="TIGR02937">
    <property type="entry name" value="sigma70-ECF"/>
    <property type="match status" value="1"/>
</dbReference>
<dbReference type="OrthoDB" id="9780326at2"/>
<dbReference type="InterPro" id="IPR013324">
    <property type="entry name" value="RNA_pol_sigma_r3/r4-like"/>
</dbReference>
<comment type="similarity">
    <text evidence="1">Belongs to the sigma-70 factor family. ECF subfamily.</text>
</comment>
<sequence length="179" mass="20304">MAHDDHAAFDALLQRHRGIVLKVAGAYARGAEDRADLAQEIAIQLWRAWPDYDPARSVTTWMYRIALNTAISHLRREGRHRRHSVPLEDGLHELPDERGCDHEVLGQVRMLQRFIAALPPLDRALLVLYLEEHSSREIAEVLGLGESNVTTRISRLKQRIREYAAPSTPPTTGARHGTR</sequence>
<dbReference type="SUPFAM" id="SSF88946">
    <property type="entry name" value="Sigma2 domain of RNA polymerase sigma factors"/>
    <property type="match status" value="1"/>
</dbReference>
<dbReference type="InterPro" id="IPR013249">
    <property type="entry name" value="RNA_pol_sigma70_r4_t2"/>
</dbReference>
<evidence type="ECO:0000256" key="2">
    <source>
        <dbReference type="ARBA" id="ARBA00023015"/>
    </source>
</evidence>
<feature type="domain" description="RNA polymerase sigma-70 region 2" evidence="5">
    <location>
        <begin position="12"/>
        <end position="79"/>
    </location>
</feature>
<dbReference type="Pfam" id="PF08281">
    <property type="entry name" value="Sigma70_r4_2"/>
    <property type="match status" value="1"/>
</dbReference>
<evidence type="ECO:0000256" key="1">
    <source>
        <dbReference type="ARBA" id="ARBA00010641"/>
    </source>
</evidence>
<dbReference type="Gene3D" id="1.10.10.10">
    <property type="entry name" value="Winged helix-like DNA-binding domain superfamily/Winged helix DNA-binding domain"/>
    <property type="match status" value="1"/>
</dbReference>
<dbReference type="InterPro" id="IPR013325">
    <property type="entry name" value="RNA_pol_sigma_r2"/>
</dbReference>
<dbReference type="InterPro" id="IPR007627">
    <property type="entry name" value="RNA_pol_sigma70_r2"/>
</dbReference>
<dbReference type="Proteomes" id="UP000315949">
    <property type="component" value="Unassembled WGS sequence"/>
</dbReference>
<dbReference type="InterPro" id="IPR014284">
    <property type="entry name" value="RNA_pol_sigma-70_dom"/>
</dbReference>
<name>A0A5C5U3Y6_9GAMM</name>
<evidence type="ECO:0000313" key="7">
    <source>
        <dbReference type="EMBL" id="TWT20614.1"/>
    </source>
</evidence>
<keyword evidence="8" id="KW-1185">Reference proteome</keyword>
<comment type="caution">
    <text evidence="7">The sequence shown here is derived from an EMBL/GenBank/DDBJ whole genome shotgun (WGS) entry which is preliminary data.</text>
</comment>
<dbReference type="AlphaFoldDB" id="A0A5C5U3Y6"/>
<dbReference type="SUPFAM" id="SSF88659">
    <property type="entry name" value="Sigma3 and sigma4 domains of RNA polymerase sigma factors"/>
    <property type="match status" value="1"/>
</dbReference>
<dbReference type="RefSeq" id="WP_146311241.1">
    <property type="nucleotide sequence ID" value="NZ_VOHE01000002.1"/>
</dbReference>
<feature type="domain" description="RNA polymerase sigma factor 70 region 4 type 2" evidence="6">
    <location>
        <begin position="110"/>
        <end position="159"/>
    </location>
</feature>
<keyword evidence="3" id="KW-0731">Sigma factor</keyword>
<dbReference type="GO" id="GO:0003677">
    <property type="term" value="F:DNA binding"/>
    <property type="evidence" value="ECO:0007669"/>
    <property type="project" value="InterPro"/>
</dbReference>
<dbReference type="Gene3D" id="1.10.1740.10">
    <property type="match status" value="1"/>
</dbReference>